<keyword evidence="2" id="KW-0472">Membrane</keyword>
<dbReference type="Proteomes" id="UP000010931">
    <property type="component" value="Unassembled WGS sequence"/>
</dbReference>
<proteinExistence type="predicted"/>
<dbReference type="PATRIC" id="fig|698760.3.peg.5522"/>
<evidence type="ECO:0000313" key="3">
    <source>
        <dbReference type="EMBL" id="ELP65874.1"/>
    </source>
</evidence>
<keyword evidence="2" id="KW-0812">Transmembrane</keyword>
<dbReference type="EMBL" id="AEJB01000361">
    <property type="protein sequence ID" value="ELP65874.1"/>
    <property type="molecule type" value="Genomic_DNA"/>
</dbReference>
<keyword evidence="2" id="KW-1133">Transmembrane helix</keyword>
<evidence type="ECO:0000256" key="2">
    <source>
        <dbReference type="SAM" id="Phobius"/>
    </source>
</evidence>
<evidence type="ECO:0000313" key="4">
    <source>
        <dbReference type="Proteomes" id="UP000010931"/>
    </source>
</evidence>
<evidence type="ECO:0000256" key="1">
    <source>
        <dbReference type="SAM" id="MobiDB-lite"/>
    </source>
</evidence>
<organism evidence="3 4">
    <name type="scientific">Streptomyces turgidiscabies (strain Car8)</name>
    <dbReference type="NCBI Taxonomy" id="698760"/>
    <lineage>
        <taxon>Bacteria</taxon>
        <taxon>Bacillati</taxon>
        <taxon>Actinomycetota</taxon>
        <taxon>Actinomycetes</taxon>
        <taxon>Kitasatosporales</taxon>
        <taxon>Streptomycetaceae</taxon>
        <taxon>Streptomyces</taxon>
    </lineage>
</organism>
<sequence>MRLLGWLLVGLAVIRVGAWVLAGAGHVSEVAAGVLADALMDVVVFVAWTVAALVTLGLLVALAHGAAELHDRRSRKQWAARRVHPVAAPLRPTPEEAAPATLPMPAASDPVAGSVVEQPVLGRLAYLTDIGERLDDRDPGASDCDDEPVIGAALPPLPYDDPVFGGSDCDDEPVIGTALPSLPYDDPVFGGSGEGPTPLIPEFRAVMPPSPVSEDAPIINGNHVPPAVPASQNSIPPPTLAPTSTPQAPAVPALLVLACRGVQIGDDNEQFNTYTYTLQDPTVDFAKVLRRPAVRDALNRLIMDPENDGLRTKAAKALCAGEWTLREKELLDLGPLGRRSPHSDVTRGLKAMQGYITVRNCQGVQTGDSCYQRNDFIYACRRANVSASALLKSHPEVTRSLIDAVVMPSQKGWKEPGEKLNAAVHAALNSPRSLDAIPDRSVHVSPRSAGVVRDRDGVSVGYGCHAADFKAVMVELRNPHNLPKCVVKESRRLMDHVTAQLRRQDSVRRKPPSPPSEPPEPPAPSAPSIPPRPSRPSAPSAHAPCPIVPDKPRRRFTSPPDQDRLLPPPPARSPSRRMKLPSGPESPSSGRGIGL</sequence>
<name>L7F420_STRT8</name>
<reference evidence="3 4" key="1">
    <citation type="journal article" date="2011" name="Plasmid">
        <title>Streptomyces turgidiscabies Car8 contains a modular pathogenicity island that shares virulence genes with other actinobacterial plant pathogens.</title>
        <authorList>
            <person name="Huguet-Tapia J.C."/>
            <person name="Badger J.H."/>
            <person name="Loria R."/>
            <person name="Pettis G.S."/>
        </authorList>
    </citation>
    <scope>NUCLEOTIDE SEQUENCE [LARGE SCALE GENOMIC DNA]</scope>
    <source>
        <strain evidence="3 4">Car8</strain>
    </source>
</reference>
<dbReference type="AlphaFoldDB" id="L7F420"/>
<feature type="compositionally biased region" description="Low complexity" evidence="1">
    <location>
        <begin position="581"/>
        <end position="595"/>
    </location>
</feature>
<feature type="compositionally biased region" description="Pro residues" evidence="1">
    <location>
        <begin position="512"/>
        <end position="536"/>
    </location>
</feature>
<keyword evidence="4" id="KW-1185">Reference proteome</keyword>
<comment type="caution">
    <text evidence="3">The sequence shown here is derived from an EMBL/GenBank/DDBJ whole genome shotgun (WGS) entry which is preliminary data.</text>
</comment>
<accession>L7F420</accession>
<protein>
    <submittedName>
        <fullName evidence="3">Uncharacterized protein</fullName>
    </submittedName>
</protein>
<gene>
    <name evidence="3" type="ORF">STRTUCAR8_01992</name>
</gene>
<feature type="transmembrane region" description="Helical" evidence="2">
    <location>
        <begin position="42"/>
        <end position="67"/>
    </location>
</feature>
<dbReference type="InterPro" id="IPR025735">
    <property type="entry name" value="RHIM"/>
</dbReference>
<dbReference type="Pfam" id="PF12721">
    <property type="entry name" value="RHIM"/>
    <property type="match status" value="2"/>
</dbReference>
<feature type="region of interest" description="Disordered" evidence="1">
    <location>
        <begin position="498"/>
        <end position="595"/>
    </location>
</feature>
<dbReference type="STRING" id="85558.T45_06315"/>